<dbReference type="RefSeq" id="WP_343054291.1">
    <property type="nucleotide sequence ID" value="NZ_BAABHP010000020.1"/>
</dbReference>
<evidence type="ECO:0000313" key="1">
    <source>
        <dbReference type="EMBL" id="NYD38247.1"/>
    </source>
</evidence>
<proteinExistence type="predicted"/>
<dbReference type="EMBL" id="JACCBN010000001">
    <property type="protein sequence ID" value="NYD38247.1"/>
    <property type="molecule type" value="Genomic_DNA"/>
</dbReference>
<dbReference type="InterPro" id="IPR023393">
    <property type="entry name" value="START-like_dom_sf"/>
</dbReference>
<evidence type="ECO:0008006" key="3">
    <source>
        <dbReference type="Google" id="ProtNLM"/>
    </source>
</evidence>
<dbReference type="AlphaFoldDB" id="A0A7Y9DZB0"/>
<name>A0A7Y9DZB0_9PSEU</name>
<gene>
    <name evidence="1" type="ORF">BJ983_004349</name>
</gene>
<comment type="caution">
    <text evidence="1">The sequence shown here is derived from an EMBL/GenBank/DDBJ whole genome shotgun (WGS) entry which is preliminary data.</text>
</comment>
<reference evidence="1 2" key="1">
    <citation type="submission" date="2020-07" db="EMBL/GenBank/DDBJ databases">
        <title>Sequencing the genomes of 1000 actinobacteria strains.</title>
        <authorList>
            <person name="Klenk H.-P."/>
        </authorList>
    </citation>
    <scope>NUCLEOTIDE SEQUENCE [LARGE SCALE GENOMIC DNA]</scope>
    <source>
        <strain evidence="1 2">DSM 45772</strain>
    </source>
</reference>
<dbReference type="Proteomes" id="UP000535890">
    <property type="component" value="Unassembled WGS sequence"/>
</dbReference>
<evidence type="ECO:0000313" key="2">
    <source>
        <dbReference type="Proteomes" id="UP000535890"/>
    </source>
</evidence>
<dbReference type="InterPro" id="IPR019587">
    <property type="entry name" value="Polyketide_cyclase/dehydratase"/>
</dbReference>
<protein>
    <recommendedName>
        <fullName evidence="3">Polyketide cyclase/dehydrase/lipid transport protein</fullName>
    </recommendedName>
</protein>
<dbReference type="Pfam" id="PF10604">
    <property type="entry name" value="Polyketide_cyc2"/>
    <property type="match status" value="1"/>
</dbReference>
<sequence length="127" mass="13726">MRTTVAARGTLPADEAWERYADLDAWPRWAPQITGVTAPARRLVPGLEGVVRAAGVVHVPFTVLAVDETARTWTWRVRVGPVQLVLQHGVESDGAGSRTWLVTDGPALVVAPYTPVAFVALHSLVRP</sequence>
<accession>A0A7Y9DZB0</accession>
<keyword evidence="2" id="KW-1185">Reference proteome</keyword>
<dbReference type="SUPFAM" id="SSF55961">
    <property type="entry name" value="Bet v1-like"/>
    <property type="match status" value="1"/>
</dbReference>
<dbReference type="Gene3D" id="3.30.530.20">
    <property type="match status" value="1"/>
</dbReference>
<organism evidence="1 2">
    <name type="scientific">Actinomycetospora corticicola</name>
    <dbReference type="NCBI Taxonomy" id="663602"/>
    <lineage>
        <taxon>Bacteria</taxon>
        <taxon>Bacillati</taxon>
        <taxon>Actinomycetota</taxon>
        <taxon>Actinomycetes</taxon>
        <taxon>Pseudonocardiales</taxon>
        <taxon>Pseudonocardiaceae</taxon>
        <taxon>Actinomycetospora</taxon>
    </lineage>
</organism>